<gene>
    <name evidence="2" type="ORF">J2S37_000929</name>
</gene>
<evidence type="ECO:0000256" key="1">
    <source>
        <dbReference type="SAM" id="Phobius"/>
    </source>
</evidence>
<dbReference type="Proteomes" id="UP001183619">
    <property type="component" value="Unassembled WGS sequence"/>
</dbReference>
<protein>
    <submittedName>
        <fullName evidence="2">ABC-2 type transport system permease protein</fullName>
    </submittedName>
</protein>
<reference evidence="2 3" key="1">
    <citation type="submission" date="2023-07" db="EMBL/GenBank/DDBJ databases">
        <title>Sequencing the genomes of 1000 actinobacteria strains.</title>
        <authorList>
            <person name="Klenk H.-P."/>
        </authorList>
    </citation>
    <scope>NUCLEOTIDE SEQUENCE [LARGE SCALE GENOMIC DNA]</scope>
    <source>
        <strain evidence="2 3">DSM 44508</strain>
    </source>
</reference>
<evidence type="ECO:0000313" key="3">
    <source>
        <dbReference type="Proteomes" id="UP001183619"/>
    </source>
</evidence>
<feature type="transmembrane region" description="Helical" evidence="1">
    <location>
        <begin position="217"/>
        <end position="238"/>
    </location>
</feature>
<organism evidence="2 3">
    <name type="scientific">Corynebacterium felinum</name>
    <dbReference type="NCBI Taxonomy" id="131318"/>
    <lineage>
        <taxon>Bacteria</taxon>
        <taxon>Bacillati</taxon>
        <taxon>Actinomycetota</taxon>
        <taxon>Actinomycetes</taxon>
        <taxon>Mycobacteriales</taxon>
        <taxon>Corynebacteriaceae</taxon>
        <taxon>Corynebacterium</taxon>
    </lineage>
</organism>
<comment type="caution">
    <text evidence="2">The sequence shown here is derived from an EMBL/GenBank/DDBJ whole genome shotgun (WGS) entry which is preliminary data.</text>
</comment>
<sequence>MNFSLLRSAWITAKVAARSTGAFANTRTFLVGIVLTPLLGVAFNVLLGQGIGAPELMPIAWASLVLGVFGMSASTLNGIVVHDRMIGVFDEVITRNRIPFHYWLGISLPSVGTALVTGSILSATFLLITGQFSYHPFAYLVVPSAILGALFGVFSAGMGVDKDNPYTYLNWSLTFLPLTSGAVVPLALYPTWIAPVLQWVPLTAVVQAWRENTTPDWAGHAFTWASFLILAIIGLSAAQRYGRRIRAGYSPHML</sequence>
<dbReference type="EMBL" id="JAVDYF010000001">
    <property type="protein sequence ID" value="MDR7354391.1"/>
    <property type="molecule type" value="Genomic_DNA"/>
</dbReference>
<feature type="transmembrane region" description="Helical" evidence="1">
    <location>
        <begin position="168"/>
        <end position="189"/>
    </location>
</feature>
<feature type="transmembrane region" description="Helical" evidence="1">
    <location>
        <begin position="102"/>
        <end position="128"/>
    </location>
</feature>
<feature type="transmembrane region" description="Helical" evidence="1">
    <location>
        <begin position="134"/>
        <end position="156"/>
    </location>
</feature>
<keyword evidence="3" id="KW-1185">Reference proteome</keyword>
<dbReference type="RefSeq" id="WP_277103430.1">
    <property type="nucleotide sequence ID" value="NZ_BAAAJS010000079.1"/>
</dbReference>
<proteinExistence type="predicted"/>
<name>A0ABU2B6Z6_9CORY</name>
<keyword evidence="1" id="KW-1133">Transmembrane helix</keyword>
<keyword evidence="1" id="KW-0472">Membrane</keyword>
<accession>A0ABU2B6Z6</accession>
<feature type="transmembrane region" description="Helical" evidence="1">
    <location>
        <begin position="28"/>
        <end position="47"/>
    </location>
</feature>
<keyword evidence="1" id="KW-0812">Transmembrane</keyword>
<evidence type="ECO:0000313" key="2">
    <source>
        <dbReference type="EMBL" id="MDR7354391.1"/>
    </source>
</evidence>
<feature type="transmembrane region" description="Helical" evidence="1">
    <location>
        <begin position="59"/>
        <end position="81"/>
    </location>
</feature>